<dbReference type="InterPro" id="IPR002387">
    <property type="entry name" value="Plastocyanin"/>
</dbReference>
<dbReference type="AlphaFoldDB" id="F4XXW8"/>
<feature type="binding site" evidence="7">
    <location>
        <position position="106"/>
    </location>
    <ligand>
        <name>Cu cation</name>
        <dbReference type="ChEBI" id="CHEBI:23378"/>
    </ligand>
</feature>
<sequence>MFKKLGLVLASILLAIATFALSVAPATAATVEVDMGSTKGSPMQFVPKKVEIHPGDTVKWVNKKMFPHNVIFQGAGADKSHKKLTYKPGESFTATFDKIGTYSYFCGPHRGAGMTGTVVVQ</sequence>
<evidence type="ECO:0000259" key="9">
    <source>
        <dbReference type="Pfam" id="PF00127"/>
    </source>
</evidence>
<evidence type="ECO:0000256" key="1">
    <source>
        <dbReference type="ARBA" id="ARBA00004370"/>
    </source>
</evidence>
<feature type="binding site" evidence="7">
    <location>
        <position position="109"/>
    </location>
    <ligand>
        <name>Cu cation</name>
        <dbReference type="ChEBI" id="CHEBI:23378"/>
    </ligand>
</feature>
<feature type="binding site" evidence="7">
    <location>
        <position position="68"/>
    </location>
    <ligand>
        <name>Cu cation</name>
        <dbReference type="ChEBI" id="CHEBI:23378"/>
    </ligand>
</feature>
<reference evidence="11" key="1">
    <citation type="journal article" date="2011" name="Proc. Natl. Acad. Sci. U.S.A.">
        <title>Genomic insights into the physiology and ecology of the marine filamentous cyanobacterium Lyngbya majuscula.</title>
        <authorList>
            <person name="Jones A.C."/>
            <person name="Monroe E.A."/>
            <person name="Podell S."/>
            <person name="Hess W.R."/>
            <person name="Klages S."/>
            <person name="Esquenazi E."/>
            <person name="Niessen S."/>
            <person name="Hoover H."/>
            <person name="Rothmann M."/>
            <person name="Lasken R.S."/>
            <person name="Yates J.R.III."/>
            <person name="Reinhardt R."/>
            <person name="Kube M."/>
            <person name="Burkart M.D."/>
            <person name="Allen E.E."/>
            <person name="Dorrestein P.C."/>
            <person name="Gerwick W.H."/>
            <person name="Gerwick L."/>
        </authorList>
    </citation>
    <scope>NUCLEOTIDE SEQUENCE [LARGE SCALE GENOMIC DNA]</scope>
    <source>
        <strain evidence="11">3L</strain>
    </source>
</reference>
<feature type="binding site" evidence="7">
    <location>
        <position position="114"/>
    </location>
    <ligand>
        <name>Cu cation</name>
        <dbReference type="ChEBI" id="CHEBI:23378"/>
    </ligand>
</feature>
<dbReference type="PANTHER" id="PTHR34192:SF10">
    <property type="entry name" value="PLASTOCYANIN MAJOR ISOFORM, CHLOROPLASTIC-RELATED"/>
    <property type="match status" value="1"/>
</dbReference>
<keyword evidence="8" id="KW-0732">Signal</keyword>
<dbReference type="NCBIfam" id="TIGR02656">
    <property type="entry name" value="cyanin_plasto"/>
    <property type="match status" value="1"/>
</dbReference>
<dbReference type="OrthoDB" id="680163at2"/>
<dbReference type="RefSeq" id="WP_009149666.1">
    <property type="nucleotide sequence ID" value="NZ_GL890952.1"/>
</dbReference>
<dbReference type="HOGENOM" id="CLU_084115_0_1_3"/>
<keyword evidence="11" id="KW-1185">Reference proteome</keyword>
<keyword evidence="2" id="KW-0813">Transport</keyword>
<accession>F4XXW8</accession>
<dbReference type="Proteomes" id="UP000003959">
    <property type="component" value="Unassembled WGS sequence"/>
</dbReference>
<gene>
    <name evidence="10" type="ORF">LYNGBM3L_49550</name>
</gene>
<evidence type="ECO:0000256" key="2">
    <source>
        <dbReference type="ARBA" id="ARBA00022448"/>
    </source>
</evidence>
<organism evidence="10 11">
    <name type="scientific">Moorena producens 3L</name>
    <dbReference type="NCBI Taxonomy" id="489825"/>
    <lineage>
        <taxon>Bacteria</taxon>
        <taxon>Bacillati</taxon>
        <taxon>Cyanobacteriota</taxon>
        <taxon>Cyanophyceae</taxon>
        <taxon>Coleofasciculales</taxon>
        <taxon>Coleofasciculaceae</taxon>
        <taxon>Moorena</taxon>
    </lineage>
</organism>
<feature type="signal peptide" evidence="8">
    <location>
        <begin position="1"/>
        <end position="28"/>
    </location>
</feature>
<dbReference type="Pfam" id="PF00127">
    <property type="entry name" value="Copper-bind"/>
    <property type="match status" value="1"/>
</dbReference>
<dbReference type="SUPFAM" id="SSF49503">
    <property type="entry name" value="Cupredoxins"/>
    <property type="match status" value="1"/>
</dbReference>
<feature type="domain" description="Blue (type 1) copper" evidence="9">
    <location>
        <begin position="32"/>
        <end position="121"/>
    </location>
</feature>
<name>F4XXW8_9CYAN</name>
<dbReference type="PROSITE" id="PS00196">
    <property type="entry name" value="COPPER_BLUE"/>
    <property type="match status" value="1"/>
</dbReference>
<keyword evidence="5 7" id="KW-0186">Copper</keyword>
<keyword evidence="3 7" id="KW-0479">Metal-binding</keyword>
<evidence type="ECO:0000313" key="10">
    <source>
        <dbReference type="EMBL" id="EGJ30537.1"/>
    </source>
</evidence>
<evidence type="ECO:0000313" key="11">
    <source>
        <dbReference type="Proteomes" id="UP000003959"/>
    </source>
</evidence>
<evidence type="ECO:0000256" key="6">
    <source>
        <dbReference type="ARBA" id="ARBA00023136"/>
    </source>
</evidence>
<protein>
    <submittedName>
        <fullName evidence="10">Plastocyanin</fullName>
    </submittedName>
</protein>
<dbReference type="PRINTS" id="PR00157">
    <property type="entry name" value="PLASTOCYANIN"/>
</dbReference>
<evidence type="ECO:0000256" key="8">
    <source>
        <dbReference type="SAM" id="SignalP"/>
    </source>
</evidence>
<evidence type="ECO:0000256" key="4">
    <source>
        <dbReference type="ARBA" id="ARBA00022982"/>
    </source>
</evidence>
<comment type="subcellular location">
    <subcellularLocation>
        <location evidence="1">Membrane</location>
    </subcellularLocation>
</comment>
<dbReference type="GO" id="GO:0005507">
    <property type="term" value="F:copper ion binding"/>
    <property type="evidence" value="ECO:0007669"/>
    <property type="project" value="InterPro"/>
</dbReference>
<feature type="chain" id="PRO_5003323912" evidence="8">
    <location>
        <begin position="29"/>
        <end position="121"/>
    </location>
</feature>
<dbReference type="InterPro" id="IPR028871">
    <property type="entry name" value="BlueCu_1_BS"/>
</dbReference>
<dbReference type="PANTHER" id="PTHR34192">
    <property type="entry name" value="PLASTOCYANIN MAJOR ISOFORM, CHLOROPLASTIC-RELATED"/>
    <property type="match status" value="1"/>
</dbReference>
<dbReference type="EMBL" id="GL890952">
    <property type="protein sequence ID" value="EGJ30537.1"/>
    <property type="molecule type" value="Genomic_DNA"/>
</dbReference>
<proteinExistence type="predicted"/>
<dbReference type="GO" id="GO:0016020">
    <property type="term" value="C:membrane"/>
    <property type="evidence" value="ECO:0007669"/>
    <property type="project" value="UniProtKB-SubCell"/>
</dbReference>
<keyword evidence="6" id="KW-0472">Membrane</keyword>
<comment type="cofactor">
    <cofactor evidence="7">
        <name>Cu(2+)</name>
        <dbReference type="ChEBI" id="CHEBI:29036"/>
    </cofactor>
    <text evidence="7">The crystal structure with reduced Cu(1+) has also been determined.</text>
</comment>
<dbReference type="InterPro" id="IPR000923">
    <property type="entry name" value="BlueCu_1"/>
</dbReference>
<evidence type="ECO:0000256" key="5">
    <source>
        <dbReference type="ARBA" id="ARBA00023008"/>
    </source>
</evidence>
<dbReference type="eggNOG" id="COG3794">
    <property type="taxonomic scope" value="Bacteria"/>
</dbReference>
<keyword evidence="4" id="KW-0249">Electron transport</keyword>
<dbReference type="InterPro" id="IPR008972">
    <property type="entry name" value="Cupredoxin"/>
</dbReference>
<evidence type="ECO:0000256" key="3">
    <source>
        <dbReference type="ARBA" id="ARBA00022723"/>
    </source>
</evidence>
<evidence type="ECO:0000256" key="7">
    <source>
        <dbReference type="PIRSR" id="PIRSR602387-1"/>
    </source>
</evidence>
<dbReference type="GO" id="GO:0009055">
    <property type="term" value="F:electron transfer activity"/>
    <property type="evidence" value="ECO:0007669"/>
    <property type="project" value="InterPro"/>
</dbReference>
<dbReference type="Gene3D" id="2.60.40.420">
    <property type="entry name" value="Cupredoxins - blue copper proteins"/>
    <property type="match status" value="1"/>
</dbReference>